<dbReference type="PANTHER" id="PTHR13034">
    <property type="entry name" value="DYNACTIN P62 SUBUNIT"/>
    <property type="match status" value="1"/>
</dbReference>
<evidence type="ECO:0000256" key="1">
    <source>
        <dbReference type="ARBA" id="ARBA00004300"/>
    </source>
</evidence>
<evidence type="ECO:0000256" key="13">
    <source>
        <dbReference type="ARBA" id="ARBA00093507"/>
    </source>
</evidence>
<dbReference type="OrthoDB" id="283815at2759"/>
<name>A0A8J5QNZ6_9ASCO</name>
<keyword evidence="10" id="KW-0206">Cytoskeleton</keyword>
<dbReference type="PANTHER" id="PTHR13034:SF2">
    <property type="entry name" value="DYNACTIN SUBUNIT 4"/>
    <property type="match status" value="1"/>
</dbReference>
<evidence type="ECO:0000256" key="2">
    <source>
        <dbReference type="ARBA" id="ARBA00004529"/>
    </source>
</evidence>
<evidence type="ECO:0000256" key="8">
    <source>
        <dbReference type="ARBA" id="ARBA00022990"/>
    </source>
</evidence>
<evidence type="ECO:0000256" key="4">
    <source>
        <dbReference type="ARBA" id="ARBA00022490"/>
    </source>
</evidence>
<comment type="subunit">
    <text evidence="13">Subunit of dynactin, a multiprotein complex part of a tripartite complex with dynein and a adapter, such as BICDL1, BICD2 or HOOK3. The dynactin complex is built around ACTR1A/ACTB filament and consists of an actin-related filament composed of a shoulder domain, a pointed end and a barbed end. Its length is defined by its flexible shoulder domain. The soulder is composed of 2 DCTN1 subunits, 4 DCTN2 and 2 DCTN3. The 4 DCNT2 (via N-terminus) bind the ACTR1A filament and act as molecular rulers to determine the length. The pointed end is important for binding dynein-dynactin cargo adapters. Consists of 4 subunits: ACTR10, DCNT4, DCTN5 and DCTN6. The barbed end is composed of a CAPZA1:CAPZB heterodimers, which binds ACTR1A/ACTB filament and dynactin and stabilizes dynactin. Interacts with ATP7B, but not ATP7A, in a copper-dependent manner. Interacts with ANK2; this interaction is required for localization at costameres. Interacts with N4BP2L1.</text>
</comment>
<evidence type="ECO:0000313" key="15">
    <source>
        <dbReference type="Proteomes" id="UP000694255"/>
    </source>
</evidence>
<comment type="subcellular location">
    <subcellularLocation>
        <location evidence="1">Cytoplasm</location>
        <location evidence="1">Cytoskeleton</location>
        <location evidence="1">Microtubule organizing center</location>
        <location evidence="1">Centrosome</location>
    </subcellularLocation>
    <subcellularLocation>
        <location evidence="2">Cytoplasm</location>
        <location evidence="2">Cytoskeleton</location>
        <location evidence="2">Stress fiber</location>
    </subcellularLocation>
    <subcellularLocation>
        <location evidence="3">Cytoplasm</location>
        <location evidence="3">Myofibril</location>
    </subcellularLocation>
</comment>
<evidence type="ECO:0000256" key="5">
    <source>
        <dbReference type="ARBA" id="ARBA00022499"/>
    </source>
</evidence>
<protein>
    <recommendedName>
        <fullName evidence="12">Dynactin subunit 4</fullName>
    </recommendedName>
</protein>
<dbReference type="InterPro" id="IPR008603">
    <property type="entry name" value="DCTN4"/>
</dbReference>
<dbReference type="RefSeq" id="XP_049264005.1">
    <property type="nucleotide sequence ID" value="XM_049406404.1"/>
</dbReference>
<keyword evidence="4" id="KW-0963">Cytoplasm</keyword>
<organism evidence="14 15">
    <name type="scientific">[Candida] subhashii</name>
    <dbReference type="NCBI Taxonomy" id="561895"/>
    <lineage>
        <taxon>Eukaryota</taxon>
        <taxon>Fungi</taxon>
        <taxon>Dikarya</taxon>
        <taxon>Ascomycota</taxon>
        <taxon>Saccharomycotina</taxon>
        <taxon>Pichiomycetes</taxon>
        <taxon>Debaryomycetaceae</taxon>
        <taxon>Spathaspora</taxon>
    </lineage>
</organism>
<evidence type="ECO:0000256" key="11">
    <source>
        <dbReference type="ARBA" id="ARBA00034776"/>
    </source>
</evidence>
<evidence type="ECO:0000256" key="12">
    <source>
        <dbReference type="ARBA" id="ARBA00034864"/>
    </source>
</evidence>
<evidence type="ECO:0000256" key="10">
    <source>
        <dbReference type="ARBA" id="ARBA00023212"/>
    </source>
</evidence>
<keyword evidence="9" id="KW-0175">Coiled coil</keyword>
<evidence type="ECO:0000256" key="3">
    <source>
        <dbReference type="ARBA" id="ARBA00004657"/>
    </source>
</evidence>
<keyword evidence="15" id="KW-1185">Reference proteome</keyword>
<keyword evidence="6" id="KW-0597">Phosphoprotein</keyword>
<evidence type="ECO:0000313" key="14">
    <source>
        <dbReference type="EMBL" id="KAG7663773.1"/>
    </source>
</evidence>
<dbReference type="EMBL" id="JAGSYN010000117">
    <property type="protein sequence ID" value="KAG7663773.1"/>
    <property type="molecule type" value="Genomic_DNA"/>
</dbReference>
<dbReference type="GO" id="GO:0001725">
    <property type="term" value="C:stress fiber"/>
    <property type="evidence" value="ECO:0007669"/>
    <property type="project" value="UniProtKB-SubCell"/>
</dbReference>
<comment type="similarity">
    <text evidence="11">Belongs to the dynactin subunit 4 family.</text>
</comment>
<comment type="caution">
    <text evidence="14">The sequence shown here is derived from an EMBL/GenBank/DDBJ whole genome shotgun (WGS) entry which is preliminary data.</text>
</comment>
<dbReference type="GO" id="GO:0005869">
    <property type="term" value="C:dynactin complex"/>
    <property type="evidence" value="ECO:0007669"/>
    <property type="project" value="InterPro"/>
</dbReference>
<proteinExistence type="inferred from homology"/>
<sequence length="331" mass="37934">MRNCFTCPECSSNLSISLTDHEENGKSFRFNCVYCEWGYVTDVVYKPKSLHYILRDEMEKDPDGFQKLCGEIKKGVLNSENFEFRKSRDESDDQIRKNLELMMKKSADVEQRQEEEELEVEPIKKYPIAKKLTTKKTIRCLDCNTILQSQTPTSPTINKYTVKFNAIDYLPNIHISNLFNHPEKLLTKSIKYWKSTQILLLHFINPMTTKMHLNISIPSTFEINGTVSVSSTIPKNEFTLGPTIPNLIKTIPTALLNINNPIGKSELILRKGDVLYKPPPGNDEIEENLNEYIERGINWCSVPIIIKLSNKQEGTGGDKVFNLRLPVIGML</sequence>
<accession>A0A8J5QNZ6</accession>
<reference evidence="14 15" key="1">
    <citation type="journal article" date="2021" name="DNA Res.">
        <title>Genome analysis of Candida subhashii reveals its hybrid nature and dual mitochondrial genome conformations.</title>
        <authorList>
            <person name="Mixao V."/>
            <person name="Hegedusova E."/>
            <person name="Saus E."/>
            <person name="Pryszcz L.P."/>
            <person name="Cillingova A."/>
            <person name="Nosek J."/>
            <person name="Gabaldon T."/>
        </authorList>
    </citation>
    <scope>NUCLEOTIDE SEQUENCE [LARGE SCALE GENOMIC DNA]</scope>
    <source>
        <strain evidence="14 15">CBS 10753</strain>
    </source>
</reference>
<dbReference type="AlphaFoldDB" id="A0A8J5QNZ6"/>
<keyword evidence="8" id="KW-0007">Acetylation</keyword>
<dbReference type="GeneID" id="73469434"/>
<evidence type="ECO:0000256" key="9">
    <source>
        <dbReference type="ARBA" id="ARBA00023054"/>
    </source>
</evidence>
<evidence type="ECO:0000256" key="6">
    <source>
        <dbReference type="ARBA" id="ARBA00022553"/>
    </source>
</evidence>
<gene>
    <name evidence="14" type="ORF">J8A68_002633</name>
</gene>
<dbReference type="Pfam" id="PF05502">
    <property type="entry name" value="Dynactin_p62"/>
    <property type="match status" value="1"/>
</dbReference>
<keyword evidence="5" id="KW-1017">Isopeptide bond</keyword>
<keyword evidence="7" id="KW-0832">Ubl conjugation</keyword>
<evidence type="ECO:0000256" key="7">
    <source>
        <dbReference type="ARBA" id="ARBA00022843"/>
    </source>
</evidence>
<dbReference type="Proteomes" id="UP000694255">
    <property type="component" value="Unassembled WGS sequence"/>
</dbReference>